<comment type="caution">
    <text evidence="1">The sequence shown here is derived from an EMBL/GenBank/DDBJ whole genome shotgun (WGS) entry which is preliminary data.</text>
</comment>
<evidence type="ECO:0000313" key="2">
    <source>
        <dbReference type="Proteomes" id="UP000566819"/>
    </source>
</evidence>
<name>A0A8H4RM73_9HELO</name>
<proteinExistence type="predicted"/>
<dbReference type="Proteomes" id="UP000566819">
    <property type="component" value="Unassembled WGS sequence"/>
</dbReference>
<dbReference type="OrthoDB" id="5422698at2759"/>
<organism evidence="1 2">
    <name type="scientific">Cudoniella acicularis</name>
    <dbReference type="NCBI Taxonomy" id="354080"/>
    <lineage>
        <taxon>Eukaryota</taxon>
        <taxon>Fungi</taxon>
        <taxon>Dikarya</taxon>
        <taxon>Ascomycota</taxon>
        <taxon>Pezizomycotina</taxon>
        <taxon>Leotiomycetes</taxon>
        <taxon>Helotiales</taxon>
        <taxon>Tricladiaceae</taxon>
        <taxon>Cudoniella</taxon>
    </lineage>
</organism>
<sequence>MRRVGRDGMQKVLQDGSRRKLRIAEKHWNLRIAKYPRGGWGRRKCEAAAGTAGALFETIYLVVSPEVPVVDEPILMYLMGEAPDVERLDSARLHVTMDWDANPHELPMTWEYPLSETPWLRVRKRLRPWTPGNVLTPGFNELLADYQFIGIFTDTGNYSFEFRVRLPEPDALISLTALSQVLETDTTKSVYGFFNEDAVPSITTTGPDLTMRKPRKQEISRVDYGQS</sequence>
<accession>A0A8H4RM73</accession>
<protein>
    <submittedName>
        <fullName evidence="1">Uncharacterized protein</fullName>
    </submittedName>
</protein>
<gene>
    <name evidence="1" type="ORF">G7Y89_g5608</name>
</gene>
<keyword evidence="2" id="KW-1185">Reference proteome</keyword>
<dbReference type="AlphaFoldDB" id="A0A8H4RM73"/>
<dbReference type="EMBL" id="JAAMPI010000340">
    <property type="protein sequence ID" value="KAF4632525.1"/>
    <property type="molecule type" value="Genomic_DNA"/>
</dbReference>
<reference evidence="1 2" key="1">
    <citation type="submission" date="2020-03" db="EMBL/GenBank/DDBJ databases">
        <title>Draft Genome Sequence of Cudoniella acicularis.</title>
        <authorList>
            <person name="Buettner E."/>
            <person name="Kellner H."/>
        </authorList>
    </citation>
    <scope>NUCLEOTIDE SEQUENCE [LARGE SCALE GENOMIC DNA]</scope>
    <source>
        <strain evidence="1 2">DSM 108380</strain>
    </source>
</reference>
<evidence type="ECO:0000313" key="1">
    <source>
        <dbReference type="EMBL" id="KAF4632525.1"/>
    </source>
</evidence>